<evidence type="ECO:0000313" key="2">
    <source>
        <dbReference type="Proteomes" id="UP001499854"/>
    </source>
</evidence>
<dbReference type="PANTHER" id="PTHR13158">
    <property type="match status" value="1"/>
</dbReference>
<name>A0ABP5BXJ9_9ACTN</name>
<dbReference type="Proteomes" id="UP001499854">
    <property type="component" value="Unassembled WGS sequence"/>
</dbReference>
<gene>
    <name evidence="1" type="ORF">GCM10009838_07190</name>
</gene>
<proteinExistence type="predicted"/>
<reference evidence="2" key="1">
    <citation type="journal article" date="2019" name="Int. J. Syst. Evol. Microbiol.">
        <title>The Global Catalogue of Microorganisms (GCM) 10K type strain sequencing project: providing services to taxonomists for standard genome sequencing and annotation.</title>
        <authorList>
            <consortium name="The Broad Institute Genomics Platform"/>
            <consortium name="The Broad Institute Genome Sequencing Center for Infectious Disease"/>
            <person name="Wu L."/>
            <person name="Ma J."/>
        </authorList>
    </citation>
    <scope>NUCLEOTIDE SEQUENCE [LARGE SCALE GENOMIC DNA]</scope>
    <source>
        <strain evidence="2">JCM 16013</strain>
    </source>
</reference>
<dbReference type="InterPro" id="IPR017438">
    <property type="entry name" value="ATP-NAD_kinase_N"/>
</dbReference>
<dbReference type="GO" id="GO:0016301">
    <property type="term" value="F:kinase activity"/>
    <property type="evidence" value="ECO:0007669"/>
    <property type="project" value="UniProtKB-KW"/>
</dbReference>
<dbReference type="RefSeq" id="WP_344655434.1">
    <property type="nucleotide sequence ID" value="NZ_BAAAQM010000002.1"/>
</dbReference>
<comment type="caution">
    <text evidence="1">The sequence shown here is derived from an EMBL/GenBank/DDBJ whole genome shotgun (WGS) entry which is preliminary data.</text>
</comment>
<dbReference type="PANTHER" id="PTHR13158:SF5">
    <property type="entry name" value="NAD KINASE 2, MITOCHONDRIAL"/>
    <property type="match status" value="1"/>
</dbReference>
<evidence type="ECO:0000313" key="1">
    <source>
        <dbReference type="EMBL" id="GAA1954345.1"/>
    </source>
</evidence>
<keyword evidence="1" id="KW-0418">Kinase</keyword>
<dbReference type="SUPFAM" id="SSF111331">
    <property type="entry name" value="NAD kinase/diacylglycerol kinase-like"/>
    <property type="match status" value="1"/>
</dbReference>
<dbReference type="EMBL" id="BAAAQM010000002">
    <property type="protein sequence ID" value="GAA1954345.1"/>
    <property type="molecule type" value="Genomic_DNA"/>
</dbReference>
<keyword evidence="1" id="KW-0808">Transferase</keyword>
<dbReference type="InterPro" id="IPR016064">
    <property type="entry name" value="NAD/diacylglycerol_kinase_sf"/>
</dbReference>
<protein>
    <submittedName>
        <fullName evidence="1">NAD(+)/NADH kinase</fullName>
    </submittedName>
</protein>
<accession>A0ABP5BXJ9</accession>
<sequence length="297" mass="31850">MSVAPRVVLVHRHSERDEIVAEQGTWGQAEFVQKRRGVSLSAVKKRHESLSAAVQAVSAGIPKEWRRGTVERSDLPRFLFEPEDVVVVVGQDGLVANTAKYLDGQPVIGVDPNPGGNMGVLVRHSPRDFESLLGRVGAGKAQVEARTMVAASTDDGESLVALNEVYLGHSGHQSARYLITTPDGAEERHSSSGLLVGSGTGATGWLLSVARQRAHPITLPGPTDPELGWFVREAWPSPTTGADLTEGVLPEGQELAVRAEGESLVVFGDGIESDRLLLSWGQTVRIRAAGRRLRLVV</sequence>
<dbReference type="Gene3D" id="3.40.50.10330">
    <property type="entry name" value="Probable inorganic polyphosphate/atp-NAD kinase, domain 1"/>
    <property type="match status" value="1"/>
</dbReference>
<keyword evidence="2" id="KW-1185">Reference proteome</keyword>
<organism evidence="1 2">
    <name type="scientific">Catenulispora subtropica</name>
    <dbReference type="NCBI Taxonomy" id="450798"/>
    <lineage>
        <taxon>Bacteria</taxon>
        <taxon>Bacillati</taxon>
        <taxon>Actinomycetota</taxon>
        <taxon>Actinomycetes</taxon>
        <taxon>Catenulisporales</taxon>
        <taxon>Catenulisporaceae</taxon>
        <taxon>Catenulispora</taxon>
    </lineage>
</organism>